<gene>
    <name evidence="3" type="ORF">DLJ74_05690</name>
</gene>
<dbReference type="SMART" id="SM00530">
    <property type="entry name" value="HTH_XRE"/>
    <property type="match status" value="1"/>
</dbReference>
<dbReference type="InterPro" id="IPR001387">
    <property type="entry name" value="Cro/C1-type_HTH"/>
</dbReference>
<keyword evidence="4" id="KW-1185">Reference proteome</keyword>
<comment type="caution">
    <text evidence="3">The sequence shown here is derived from an EMBL/GenBank/DDBJ whole genome shotgun (WGS) entry which is preliminary data.</text>
</comment>
<dbReference type="RefSeq" id="WP_109983700.1">
    <property type="nucleotide sequence ID" value="NZ_JAJUIE010000126.1"/>
</dbReference>
<dbReference type="SUPFAM" id="SSF47413">
    <property type="entry name" value="lambda repressor-like DNA-binding domains"/>
    <property type="match status" value="1"/>
</dbReference>
<evidence type="ECO:0000256" key="1">
    <source>
        <dbReference type="ARBA" id="ARBA00023125"/>
    </source>
</evidence>
<organism evidence="3 4">
    <name type="scientific">Gracilibacillus dipsosauri</name>
    <dbReference type="NCBI Taxonomy" id="178340"/>
    <lineage>
        <taxon>Bacteria</taxon>
        <taxon>Bacillati</taxon>
        <taxon>Bacillota</taxon>
        <taxon>Bacilli</taxon>
        <taxon>Bacillales</taxon>
        <taxon>Bacillaceae</taxon>
        <taxon>Gracilibacillus</taxon>
    </lineage>
</organism>
<dbReference type="CDD" id="cd00093">
    <property type="entry name" value="HTH_XRE"/>
    <property type="match status" value="1"/>
</dbReference>
<dbReference type="InterPro" id="IPR010982">
    <property type="entry name" value="Lambda_DNA-bd_dom_sf"/>
</dbReference>
<accession>A0A317L1E1</accession>
<proteinExistence type="predicted"/>
<dbReference type="OrthoDB" id="1859224at2"/>
<evidence type="ECO:0000313" key="4">
    <source>
        <dbReference type="Proteomes" id="UP000245624"/>
    </source>
</evidence>
<dbReference type="PANTHER" id="PTHR46797:SF1">
    <property type="entry name" value="METHYLPHOSPHONATE SYNTHASE"/>
    <property type="match status" value="1"/>
</dbReference>
<evidence type="ECO:0000313" key="3">
    <source>
        <dbReference type="EMBL" id="PWU69465.1"/>
    </source>
</evidence>
<dbReference type="AlphaFoldDB" id="A0A317L1E1"/>
<dbReference type="Gene3D" id="1.10.260.40">
    <property type="entry name" value="lambda repressor-like DNA-binding domains"/>
    <property type="match status" value="1"/>
</dbReference>
<keyword evidence="1" id="KW-0238">DNA-binding</keyword>
<dbReference type="GO" id="GO:0005829">
    <property type="term" value="C:cytosol"/>
    <property type="evidence" value="ECO:0007669"/>
    <property type="project" value="TreeGrafter"/>
</dbReference>
<dbReference type="Proteomes" id="UP000245624">
    <property type="component" value="Unassembled WGS sequence"/>
</dbReference>
<dbReference type="InterPro" id="IPR050807">
    <property type="entry name" value="TransReg_Diox_bact_type"/>
</dbReference>
<dbReference type="Pfam" id="PF01381">
    <property type="entry name" value="HTH_3"/>
    <property type="match status" value="1"/>
</dbReference>
<feature type="domain" description="HTH cro/C1-type" evidence="2">
    <location>
        <begin position="7"/>
        <end position="62"/>
    </location>
</feature>
<dbReference type="GO" id="GO:0003677">
    <property type="term" value="F:DNA binding"/>
    <property type="evidence" value="ECO:0007669"/>
    <property type="project" value="UniProtKB-KW"/>
</dbReference>
<dbReference type="PANTHER" id="PTHR46797">
    <property type="entry name" value="HTH-TYPE TRANSCRIPTIONAL REGULATOR"/>
    <property type="match status" value="1"/>
</dbReference>
<dbReference type="GO" id="GO:0003700">
    <property type="term" value="F:DNA-binding transcription factor activity"/>
    <property type="evidence" value="ECO:0007669"/>
    <property type="project" value="TreeGrafter"/>
</dbReference>
<name>A0A317L1E1_9BACI</name>
<reference evidence="3 4" key="1">
    <citation type="submission" date="2018-05" db="EMBL/GenBank/DDBJ databases">
        <title>Genomic analysis of Gracilibacillus dipsosauri DD1 reveals novel features of a salt-tolerant amylase.</title>
        <authorList>
            <person name="Deutch C.E."/>
            <person name="Yang S."/>
        </authorList>
    </citation>
    <scope>NUCLEOTIDE SEQUENCE [LARGE SCALE GENOMIC DNA]</scope>
    <source>
        <strain evidence="3 4">DD1</strain>
    </source>
</reference>
<evidence type="ECO:0000259" key="2">
    <source>
        <dbReference type="PROSITE" id="PS50943"/>
    </source>
</evidence>
<sequence>MKIGRNISDIRKKKNMTLSELAERANISKSYLSNLERSSNGNPSIHIVEKIAEVLHVDVSTLLGEEKESLVAEKEWNDFVYELKKLGIDRPKLEEYKVLFEFIRWKNKQSCQDVGDYDGIANQIQGMESNNEKNFNGD</sequence>
<dbReference type="EMBL" id="QGTD01000005">
    <property type="protein sequence ID" value="PWU69465.1"/>
    <property type="molecule type" value="Genomic_DNA"/>
</dbReference>
<protein>
    <submittedName>
        <fullName evidence="3">Transcriptional regulator</fullName>
    </submittedName>
</protein>
<dbReference type="PROSITE" id="PS50943">
    <property type="entry name" value="HTH_CROC1"/>
    <property type="match status" value="1"/>
</dbReference>